<accession>A0A8T2RBA5</accession>
<dbReference type="AlphaFoldDB" id="A0A8T2RBA5"/>
<evidence type="ECO:0000313" key="2">
    <source>
        <dbReference type="Proteomes" id="UP000825935"/>
    </source>
</evidence>
<proteinExistence type="predicted"/>
<gene>
    <name evidence="1" type="ORF">KP509_29G085400</name>
</gene>
<reference evidence="1" key="1">
    <citation type="submission" date="2021-08" db="EMBL/GenBank/DDBJ databases">
        <title>WGS assembly of Ceratopteris richardii.</title>
        <authorList>
            <person name="Marchant D.B."/>
            <person name="Chen G."/>
            <person name="Jenkins J."/>
            <person name="Shu S."/>
            <person name="Leebens-Mack J."/>
            <person name="Grimwood J."/>
            <person name="Schmutz J."/>
            <person name="Soltis P."/>
            <person name="Soltis D."/>
            <person name="Chen Z.-H."/>
        </authorList>
    </citation>
    <scope>NUCLEOTIDE SEQUENCE</scope>
    <source>
        <strain evidence="1">Whitten #5841</strain>
        <tissue evidence="1">Leaf</tissue>
    </source>
</reference>
<keyword evidence="2" id="KW-1185">Reference proteome</keyword>
<sequence length="108" mass="11616">MDVLYFLLPDILSTVPSVNREEPHASPATPSAKNIAVADTTALASLASADVSCAPAGFFSMLTNQKIFTSAAFSSRDMKGESLFSMQVLLMSVDHRLSICFINESAWI</sequence>
<organism evidence="1 2">
    <name type="scientific">Ceratopteris richardii</name>
    <name type="common">Triangle waterfern</name>
    <dbReference type="NCBI Taxonomy" id="49495"/>
    <lineage>
        <taxon>Eukaryota</taxon>
        <taxon>Viridiplantae</taxon>
        <taxon>Streptophyta</taxon>
        <taxon>Embryophyta</taxon>
        <taxon>Tracheophyta</taxon>
        <taxon>Polypodiopsida</taxon>
        <taxon>Polypodiidae</taxon>
        <taxon>Polypodiales</taxon>
        <taxon>Pteridineae</taxon>
        <taxon>Pteridaceae</taxon>
        <taxon>Parkerioideae</taxon>
        <taxon>Ceratopteris</taxon>
    </lineage>
</organism>
<comment type="caution">
    <text evidence="1">The sequence shown here is derived from an EMBL/GenBank/DDBJ whole genome shotgun (WGS) entry which is preliminary data.</text>
</comment>
<evidence type="ECO:0000313" key="1">
    <source>
        <dbReference type="EMBL" id="KAH7292783.1"/>
    </source>
</evidence>
<dbReference type="EMBL" id="CM035434">
    <property type="protein sequence ID" value="KAH7292783.1"/>
    <property type="molecule type" value="Genomic_DNA"/>
</dbReference>
<dbReference type="Proteomes" id="UP000825935">
    <property type="component" value="Chromosome 29"/>
</dbReference>
<name>A0A8T2RBA5_CERRI</name>
<protein>
    <submittedName>
        <fullName evidence="1">Uncharacterized protein</fullName>
    </submittedName>
</protein>